<feature type="non-terminal residue" evidence="1">
    <location>
        <position position="1"/>
    </location>
</feature>
<proteinExistence type="predicted"/>
<accession>A0A9X9PVH3</accession>
<protein>
    <submittedName>
        <fullName evidence="1">Uncharacterized protein</fullName>
    </submittedName>
</protein>
<reference evidence="1 2" key="1">
    <citation type="submission" date="2018-10" db="EMBL/GenBank/DDBJ databases">
        <authorList>
            <person name="Ekblom R."/>
            <person name="Jareborg N."/>
        </authorList>
    </citation>
    <scope>NUCLEOTIDE SEQUENCE [LARGE SCALE GENOMIC DNA]</scope>
    <source>
        <tissue evidence="1">Muscle</tissue>
    </source>
</reference>
<comment type="caution">
    <text evidence="1">The sequence shown here is derived from an EMBL/GenBank/DDBJ whole genome shotgun (WGS) entry which is preliminary data.</text>
</comment>
<dbReference type="Proteomes" id="UP000269945">
    <property type="component" value="Unassembled WGS sequence"/>
</dbReference>
<dbReference type="EMBL" id="CYRY02003655">
    <property type="protein sequence ID" value="VCW68250.1"/>
    <property type="molecule type" value="Genomic_DNA"/>
</dbReference>
<keyword evidence="2" id="KW-1185">Reference proteome</keyword>
<gene>
    <name evidence="1" type="ORF">BN2614_LOCUS3</name>
</gene>
<sequence length="53" mass="5972">TWVSVSISDVATSKRLGRDRYLLSLNWCSSSSSCWLVKAVRGLRHFPSRLDCA</sequence>
<dbReference type="AlphaFoldDB" id="A0A9X9PVH3"/>
<evidence type="ECO:0000313" key="1">
    <source>
        <dbReference type="EMBL" id="VCW68250.1"/>
    </source>
</evidence>
<organism evidence="1 2">
    <name type="scientific">Gulo gulo</name>
    <name type="common">Wolverine</name>
    <name type="synonym">Gluton</name>
    <dbReference type="NCBI Taxonomy" id="48420"/>
    <lineage>
        <taxon>Eukaryota</taxon>
        <taxon>Metazoa</taxon>
        <taxon>Chordata</taxon>
        <taxon>Craniata</taxon>
        <taxon>Vertebrata</taxon>
        <taxon>Euteleostomi</taxon>
        <taxon>Mammalia</taxon>
        <taxon>Eutheria</taxon>
        <taxon>Laurasiatheria</taxon>
        <taxon>Carnivora</taxon>
        <taxon>Caniformia</taxon>
        <taxon>Musteloidea</taxon>
        <taxon>Mustelidae</taxon>
        <taxon>Guloninae</taxon>
        <taxon>Gulo</taxon>
    </lineage>
</organism>
<evidence type="ECO:0000313" key="2">
    <source>
        <dbReference type="Proteomes" id="UP000269945"/>
    </source>
</evidence>
<name>A0A9X9PVH3_GULGU</name>